<evidence type="ECO:0000313" key="3">
    <source>
        <dbReference type="Proteomes" id="UP000651452"/>
    </source>
</evidence>
<organism evidence="2 3">
    <name type="scientific">Ascochyta lentis</name>
    <dbReference type="NCBI Taxonomy" id="205686"/>
    <lineage>
        <taxon>Eukaryota</taxon>
        <taxon>Fungi</taxon>
        <taxon>Dikarya</taxon>
        <taxon>Ascomycota</taxon>
        <taxon>Pezizomycotina</taxon>
        <taxon>Dothideomycetes</taxon>
        <taxon>Pleosporomycetidae</taxon>
        <taxon>Pleosporales</taxon>
        <taxon>Pleosporineae</taxon>
        <taxon>Didymellaceae</taxon>
        <taxon>Ascochyta</taxon>
    </lineage>
</organism>
<evidence type="ECO:0000313" key="2">
    <source>
        <dbReference type="EMBL" id="KAF9700086.1"/>
    </source>
</evidence>
<reference evidence="2" key="1">
    <citation type="submission" date="2018-12" db="EMBL/GenBank/DDBJ databases">
        <authorList>
            <person name="Syme R.A."/>
            <person name="Farfan-Caceres L."/>
            <person name="Lichtenzveig J."/>
        </authorList>
    </citation>
    <scope>NUCLEOTIDE SEQUENCE</scope>
    <source>
        <strain evidence="2">Al4</strain>
    </source>
</reference>
<dbReference type="AlphaFoldDB" id="A0A8H7MGR8"/>
<feature type="compositionally biased region" description="Low complexity" evidence="1">
    <location>
        <begin position="40"/>
        <end position="51"/>
    </location>
</feature>
<dbReference type="EMBL" id="RZGK01000003">
    <property type="protein sequence ID" value="KAF9700086.1"/>
    <property type="molecule type" value="Genomic_DNA"/>
</dbReference>
<accession>A0A8H7MGR8</accession>
<reference evidence="2" key="2">
    <citation type="submission" date="2020-09" db="EMBL/GenBank/DDBJ databases">
        <title>Reference genome assembly for Australian Ascochyta lentis isolate Al4.</title>
        <authorList>
            <person name="Lee R.C."/>
            <person name="Farfan-Caceres L.M."/>
            <person name="Debler J.W."/>
            <person name="Williams A.H."/>
            <person name="Henares B.M."/>
        </authorList>
    </citation>
    <scope>NUCLEOTIDE SEQUENCE</scope>
    <source>
        <strain evidence="2">Al4</strain>
    </source>
</reference>
<feature type="region of interest" description="Disordered" evidence="1">
    <location>
        <begin position="1"/>
        <end position="21"/>
    </location>
</feature>
<gene>
    <name evidence="2" type="ORF">EKO04_001302</name>
</gene>
<proteinExistence type="predicted"/>
<name>A0A8H7MGR8_9PLEO</name>
<feature type="region of interest" description="Disordered" evidence="1">
    <location>
        <begin position="39"/>
        <end position="78"/>
    </location>
</feature>
<keyword evidence="3" id="KW-1185">Reference proteome</keyword>
<feature type="compositionally biased region" description="Low complexity" evidence="1">
    <location>
        <begin position="284"/>
        <end position="310"/>
    </location>
</feature>
<sequence>MTTMASQTITEPTDTSTTQSSIRNAMSFSNLLTKPKLAHDAAANANTSNDAPVLEPPSTPKRSPSPIKNEPTSPADTVMSELTEVSAGDVTEEATEAAIDDDDMIEREFVCMNDEYTKCRTGQYTTALSRKVISDHFGRNKACTRDLRQWPLFCRKHYQRATYNKELWQVRKVKLILRQFDVIENEFPGTTYDITLKKSEEDRLNEFSRKIAGGMSAEEAAIAVAPITGKAFEAPIDVLRELDQYIGKGKPMQKAKDAMDVILQMLQEKETEQVPSIEFLPQLPGKTPTPKKSPAKALAVKSPSKSPSKANVRTSARGAIKKTNQKA</sequence>
<feature type="region of interest" description="Disordered" evidence="1">
    <location>
        <begin position="276"/>
        <end position="327"/>
    </location>
</feature>
<protein>
    <submittedName>
        <fullName evidence="2">Uncharacterized protein</fullName>
    </submittedName>
</protein>
<evidence type="ECO:0000256" key="1">
    <source>
        <dbReference type="SAM" id="MobiDB-lite"/>
    </source>
</evidence>
<dbReference type="OrthoDB" id="4161595at2759"/>
<dbReference type="Proteomes" id="UP000651452">
    <property type="component" value="Unassembled WGS sequence"/>
</dbReference>
<comment type="caution">
    <text evidence="2">The sequence shown here is derived from an EMBL/GenBank/DDBJ whole genome shotgun (WGS) entry which is preliminary data.</text>
</comment>